<protein>
    <submittedName>
        <fullName evidence="9">Maltose phosphorylase</fullName>
        <ecNumber evidence="9">2.4.1.64</ecNumber>
        <ecNumber evidence="9">2.4.1.8</ecNumber>
    </submittedName>
</protein>
<dbReference type="Gene3D" id="1.50.10.10">
    <property type="match status" value="1"/>
</dbReference>
<sequence length="850" mass="94239">MAAMSHHRPPAPVDPLDRTRFPARPWELAETAYEDSDLGVTETLFAVSNGYLGLRGNVEEGRDTFAHGTFVNGFHETWPIRHAEEAFGLARVGQTIVNVPDPKTIKLYVDDEPLLLSTADLEHYERTLDFRAGLLRRSVVWRTSSGKRVKITSSRMASVVERHLAVMTFEVEMLDGHAALDISSQILNRQDGSDEYHVTSAAMGEGVDPRKAESFEHRVLDPVLAEPRDGRLLLGYRCHNSGMTLATMVHHAVETDNPWTAQTSVSDDLAKHVIRVEAQEGRPVRLEKLVAVHTSRGVPPRELADRCSRTLDRALHRGVSALQEEQAVIWARFWEESDVELPGQPELRQAVRWNLFQLGQASLRSGSHGIAAKGLTGSGYGGHYFWDTECYVLPFLVYTHPQAARNALRFRHGMLEAARRRAAEMAQYGALFPWRTINGEEASAYFAAGTAQYHINADVAYALMKYARATGDDQFLLDQGVDILVETARLWADLGFWQTNGNREFHIHAVTGPDEYTTIVNDNLFTNVMAQINLRAAVEAVRELRASDPTQFARAVTRLDLADHEVEAWSRAADGMHIPFDDEVGVHPQDSHFLEREVWDLDATPPDKRPLLLNYHPLVIYRYQVLKQADVVLALYLAGNAFSAEEKLADFAYYDPITTGDSTLSAVVQSIVAAEVGYHELALRYFYAGLFVDLADRHGNASDGVHVASTGGVWSALVAGFGGMRDHGGILTLDPRLPQGWPGLTWRMRWHGSRVRITVEPEQVRLAVEVGEPVSLQVRGEQVHVDGDEVTVPLADQGPRLAGSPSAHAGTASIPTDRSPDGPARPAAVVPHSWPEEEWESTASPPREAL</sequence>
<evidence type="ECO:0000259" key="6">
    <source>
        <dbReference type="Pfam" id="PF03632"/>
    </source>
</evidence>
<dbReference type="PIRSF" id="PIRSF036289">
    <property type="entry name" value="Glycosyl_hydrolase_malt_phosph"/>
    <property type="match status" value="1"/>
</dbReference>
<feature type="binding site" evidence="4">
    <location>
        <begin position="627"/>
        <end position="628"/>
    </location>
    <ligand>
        <name>substrate</name>
    </ligand>
</feature>
<gene>
    <name evidence="9" type="ORF">SGUI_0962</name>
</gene>
<feature type="binding site" evidence="4">
    <location>
        <begin position="386"/>
        <end position="387"/>
    </location>
    <ligand>
        <name>substrate</name>
    </ligand>
</feature>
<evidence type="ECO:0000259" key="8">
    <source>
        <dbReference type="Pfam" id="PF03636"/>
    </source>
</evidence>
<dbReference type="InterPro" id="IPR005194">
    <property type="entry name" value="Glyco_hydro_65_C"/>
</dbReference>
<keyword evidence="9" id="KW-0808">Transferase</keyword>
<dbReference type="AlphaFoldDB" id="A0A1B1NAB4"/>
<keyword evidence="10" id="KW-1185">Reference proteome</keyword>
<dbReference type="Pfam" id="PF03636">
    <property type="entry name" value="Glyco_hydro_65N"/>
    <property type="match status" value="1"/>
</dbReference>
<keyword evidence="9" id="KW-0328">Glycosyltransferase</keyword>
<dbReference type="KEGG" id="serj:SGUI_0962"/>
<dbReference type="SUPFAM" id="SSF48208">
    <property type="entry name" value="Six-hairpin glycosidases"/>
    <property type="match status" value="1"/>
</dbReference>
<dbReference type="InterPro" id="IPR037018">
    <property type="entry name" value="GH65_N"/>
</dbReference>
<dbReference type="PATRIC" id="fig|1758689.4.peg.1001"/>
<dbReference type="PANTHER" id="PTHR11051">
    <property type="entry name" value="GLYCOSYL HYDROLASE-RELATED"/>
    <property type="match status" value="1"/>
</dbReference>
<dbReference type="Proteomes" id="UP000092482">
    <property type="component" value="Chromosome"/>
</dbReference>
<keyword evidence="2" id="KW-0326">Glycosidase</keyword>
<dbReference type="OrthoDB" id="9816160at2"/>
<dbReference type="InterPro" id="IPR017045">
    <property type="entry name" value="Malt_Pase/Glycosyl_Hdrlase"/>
</dbReference>
<evidence type="ECO:0000256" key="4">
    <source>
        <dbReference type="PIRSR" id="PIRSR036289-51"/>
    </source>
</evidence>
<dbReference type="EMBL" id="CP014989">
    <property type="protein sequence ID" value="ANS78358.1"/>
    <property type="molecule type" value="Genomic_DNA"/>
</dbReference>
<dbReference type="GO" id="GO:0030246">
    <property type="term" value="F:carbohydrate binding"/>
    <property type="evidence" value="ECO:0007669"/>
    <property type="project" value="InterPro"/>
</dbReference>
<dbReference type="GO" id="GO:0047656">
    <property type="term" value="F:alpha,alpha-trehalose phosphorylase activity"/>
    <property type="evidence" value="ECO:0007669"/>
    <property type="project" value="UniProtKB-EC"/>
</dbReference>
<dbReference type="RefSeq" id="WP_066637035.1">
    <property type="nucleotide sequence ID" value="NZ_CP014989.1"/>
</dbReference>
<evidence type="ECO:0000259" key="7">
    <source>
        <dbReference type="Pfam" id="PF03633"/>
    </source>
</evidence>
<dbReference type="Pfam" id="PF03632">
    <property type="entry name" value="Glyco_hydro_65m"/>
    <property type="match status" value="1"/>
</dbReference>
<dbReference type="InterPro" id="IPR008928">
    <property type="entry name" value="6-hairpin_glycosidase_sf"/>
</dbReference>
<organism evidence="9 10">
    <name type="scientific">Serinicoccus hydrothermalis</name>
    <dbReference type="NCBI Taxonomy" id="1758689"/>
    <lineage>
        <taxon>Bacteria</taxon>
        <taxon>Bacillati</taxon>
        <taxon>Actinomycetota</taxon>
        <taxon>Actinomycetes</taxon>
        <taxon>Micrococcales</taxon>
        <taxon>Ornithinimicrobiaceae</taxon>
        <taxon>Serinicoccus</taxon>
    </lineage>
</organism>
<evidence type="ECO:0000256" key="5">
    <source>
        <dbReference type="SAM" id="MobiDB-lite"/>
    </source>
</evidence>
<dbReference type="InterPro" id="IPR012341">
    <property type="entry name" value="6hp_glycosidase-like_sf"/>
</dbReference>
<comment type="similarity">
    <text evidence="1">Belongs to the glycosyl hydrolase 65 family.</text>
</comment>
<dbReference type="Pfam" id="PF03633">
    <property type="entry name" value="Glyco_hydro_65C"/>
    <property type="match status" value="1"/>
</dbReference>
<evidence type="ECO:0000313" key="9">
    <source>
        <dbReference type="EMBL" id="ANS78358.1"/>
    </source>
</evidence>
<feature type="domain" description="Glycoside hydrolase family 65 C-terminal" evidence="7">
    <location>
        <begin position="724"/>
        <end position="785"/>
    </location>
</feature>
<dbReference type="GO" id="GO:0050082">
    <property type="term" value="F:maltose phosphorylase activity"/>
    <property type="evidence" value="ECO:0007669"/>
    <property type="project" value="UniProtKB-EC"/>
</dbReference>
<evidence type="ECO:0000256" key="2">
    <source>
        <dbReference type="ARBA" id="ARBA00023295"/>
    </source>
</evidence>
<evidence type="ECO:0000313" key="10">
    <source>
        <dbReference type="Proteomes" id="UP000092482"/>
    </source>
</evidence>
<feature type="domain" description="Glycoside hydrolase family 65 central catalytic" evidence="6">
    <location>
        <begin position="352"/>
        <end position="714"/>
    </location>
</feature>
<evidence type="ECO:0000256" key="3">
    <source>
        <dbReference type="PIRSR" id="PIRSR036289-50"/>
    </source>
</evidence>
<dbReference type="InterPro" id="IPR005195">
    <property type="entry name" value="Glyco_hydro_65_M"/>
</dbReference>
<dbReference type="SUPFAM" id="SSF74650">
    <property type="entry name" value="Galactose mutarotase-like"/>
    <property type="match status" value="1"/>
</dbReference>
<dbReference type="Gene3D" id="2.70.98.40">
    <property type="entry name" value="Glycoside hydrolase, family 65, N-terminal domain"/>
    <property type="match status" value="1"/>
</dbReference>
<keyword evidence="2" id="KW-0378">Hydrolase</keyword>
<dbReference type="GO" id="GO:0004553">
    <property type="term" value="F:hydrolase activity, hydrolyzing O-glycosyl compounds"/>
    <property type="evidence" value="ECO:0007669"/>
    <property type="project" value="TreeGrafter"/>
</dbReference>
<feature type="region of interest" description="Disordered" evidence="5">
    <location>
        <begin position="793"/>
        <end position="850"/>
    </location>
</feature>
<dbReference type="InterPro" id="IPR011013">
    <property type="entry name" value="Gal_mutarotase_sf_dom"/>
</dbReference>
<accession>A0A1B1NAB4</accession>
<evidence type="ECO:0000256" key="1">
    <source>
        <dbReference type="ARBA" id="ARBA00006768"/>
    </source>
</evidence>
<feature type="domain" description="Glycoside hydrolase family 65 N-terminal" evidence="8">
    <location>
        <begin position="30"/>
        <end position="296"/>
    </location>
</feature>
<dbReference type="Gene3D" id="2.60.420.10">
    <property type="entry name" value="Maltose phosphorylase, domain 3"/>
    <property type="match status" value="1"/>
</dbReference>
<dbReference type="GO" id="GO:0005975">
    <property type="term" value="P:carbohydrate metabolic process"/>
    <property type="evidence" value="ECO:0007669"/>
    <property type="project" value="InterPro"/>
</dbReference>
<proteinExistence type="inferred from homology"/>
<name>A0A1B1NAB4_9MICO</name>
<feature type="active site" description="Proton donor" evidence="3">
    <location>
        <position position="515"/>
    </location>
</feature>
<dbReference type="PANTHER" id="PTHR11051:SF13">
    <property type="entry name" value="GLYCOSYL TRANSFERASE"/>
    <property type="match status" value="1"/>
</dbReference>
<reference evidence="9 10" key="1">
    <citation type="submission" date="2016-03" db="EMBL/GenBank/DDBJ databases">
        <title>Shallow-sea hydrothermal system.</title>
        <authorList>
            <person name="Tang K."/>
        </authorList>
    </citation>
    <scope>NUCLEOTIDE SEQUENCE [LARGE SCALE GENOMIC DNA]</scope>
    <source>
        <strain evidence="9 10">JLT9</strain>
    </source>
</reference>
<dbReference type="EC" id="2.4.1.8" evidence="9"/>
<dbReference type="STRING" id="1758689.SGUI_0962"/>
<dbReference type="EC" id="2.4.1.64" evidence="9"/>
<dbReference type="InterPro" id="IPR005196">
    <property type="entry name" value="Glyco_hydro_65_N"/>
</dbReference>